<evidence type="ECO:0000256" key="1">
    <source>
        <dbReference type="SAM" id="Coils"/>
    </source>
</evidence>
<accession>A0ABS2KEE1</accession>
<feature type="transmembrane region" description="Helical" evidence="2">
    <location>
        <begin position="20"/>
        <end position="38"/>
    </location>
</feature>
<proteinExistence type="predicted"/>
<organism evidence="3 4">
    <name type="scientific">Dyella mobilis</name>
    <dbReference type="NCBI Taxonomy" id="1849582"/>
    <lineage>
        <taxon>Bacteria</taxon>
        <taxon>Pseudomonadati</taxon>
        <taxon>Pseudomonadota</taxon>
        <taxon>Gammaproteobacteria</taxon>
        <taxon>Lysobacterales</taxon>
        <taxon>Rhodanobacteraceae</taxon>
        <taxon>Dyella</taxon>
    </lineage>
</organism>
<feature type="transmembrane region" description="Helical" evidence="2">
    <location>
        <begin position="333"/>
        <end position="354"/>
    </location>
</feature>
<evidence type="ECO:0000313" key="4">
    <source>
        <dbReference type="Proteomes" id="UP001430193"/>
    </source>
</evidence>
<evidence type="ECO:0008006" key="5">
    <source>
        <dbReference type="Google" id="ProtNLM"/>
    </source>
</evidence>
<sequence length="608" mass="64384">MTASSSTVASQGEPARVSRYWQVFIVVLGLLVLVHNAGSMWDVSNGFSGAGSVAEGSVLGDLNRPDPDGYWSVIAVMPGSPLAMAGVRQGDAIGYDRAIDGFRSFRAGQAVGFTLRRNGAVSHHEMIAVPVPAASPAQVRLVVFLSGIMSIPGLIGVFVALRSGRRASTLLLGAALICLSCSGNAPNLAESAAWFFPAFYCVATAVKYAPPVLFLAFALVARRETSGNIPRGWMIALGAYALMPAVLTGNDVWSALVGRSLLNAHAVVVGRTTLLGAGLLLAIFALGAAWREARGMDRTRYAFMLVAIGLLSCLELMGVLINLTGTQWTLANPLVLILIVCTIMGASVFAYAVLRHRVIDIGFAVNRTLVYAVVSASLLATFGLVEWAVDHFVSIGGREKNVLVDAAVAVGVFLAFHRVRDWVEHVIESLFFSHWKKAEADLRRFVKEASFVTEASSLASAFARALSHYTGGAEAAVYVAEKGSYTRAAGSIASAPAELDVNLPALVSVRAAPEPIEAHEGALTGCLVAPMINRNELIGVAIVGPKPSGHALRPDEIELIGWATRHVGLDLHALKIEQLNGEIDRLNGQIAAFQAETATLRSLVTQRA</sequence>
<keyword evidence="1" id="KW-0175">Coiled coil</keyword>
<evidence type="ECO:0000313" key="3">
    <source>
        <dbReference type="EMBL" id="MBM7129541.1"/>
    </source>
</evidence>
<feature type="transmembrane region" description="Helical" evidence="2">
    <location>
        <begin position="197"/>
        <end position="221"/>
    </location>
</feature>
<feature type="transmembrane region" description="Helical" evidence="2">
    <location>
        <begin position="168"/>
        <end position="185"/>
    </location>
</feature>
<reference evidence="3" key="1">
    <citation type="submission" date="2020-10" db="EMBL/GenBank/DDBJ databases">
        <title>Phylogeny of dyella-like bacteria.</title>
        <authorList>
            <person name="Fu J."/>
        </authorList>
    </citation>
    <scope>NUCLEOTIDE SEQUENCE</scope>
    <source>
        <strain evidence="3">DHON07</strain>
    </source>
</reference>
<feature type="transmembrane region" description="Helical" evidence="2">
    <location>
        <begin position="369"/>
        <end position="389"/>
    </location>
</feature>
<feature type="transmembrane region" description="Helical" evidence="2">
    <location>
        <begin position="301"/>
        <end position="321"/>
    </location>
</feature>
<dbReference type="SUPFAM" id="SSF50156">
    <property type="entry name" value="PDZ domain-like"/>
    <property type="match status" value="1"/>
</dbReference>
<evidence type="ECO:0000256" key="2">
    <source>
        <dbReference type="SAM" id="Phobius"/>
    </source>
</evidence>
<dbReference type="RefSeq" id="WP_204631159.1">
    <property type="nucleotide sequence ID" value="NZ_BSOC01000003.1"/>
</dbReference>
<keyword evidence="2" id="KW-1133">Transmembrane helix</keyword>
<name>A0ABS2KEE1_9GAMM</name>
<keyword evidence="2" id="KW-0812">Transmembrane</keyword>
<protein>
    <recommendedName>
        <fullName evidence="5">GAF domain-containing protein</fullName>
    </recommendedName>
</protein>
<dbReference type="InterPro" id="IPR036034">
    <property type="entry name" value="PDZ_sf"/>
</dbReference>
<keyword evidence="4" id="KW-1185">Reference proteome</keyword>
<feature type="transmembrane region" description="Helical" evidence="2">
    <location>
        <begin position="268"/>
        <end position="289"/>
    </location>
</feature>
<keyword evidence="2" id="KW-0472">Membrane</keyword>
<dbReference type="EMBL" id="JADIKF010000038">
    <property type="protein sequence ID" value="MBM7129541.1"/>
    <property type="molecule type" value="Genomic_DNA"/>
</dbReference>
<dbReference type="Proteomes" id="UP001430193">
    <property type="component" value="Unassembled WGS sequence"/>
</dbReference>
<feature type="coiled-coil region" evidence="1">
    <location>
        <begin position="569"/>
        <end position="596"/>
    </location>
</feature>
<feature type="transmembrane region" description="Helical" evidence="2">
    <location>
        <begin position="141"/>
        <end position="161"/>
    </location>
</feature>
<gene>
    <name evidence="3" type="ORF">ISS99_08395</name>
</gene>
<feature type="transmembrane region" description="Helical" evidence="2">
    <location>
        <begin position="233"/>
        <end position="256"/>
    </location>
</feature>
<comment type="caution">
    <text evidence="3">The sequence shown here is derived from an EMBL/GenBank/DDBJ whole genome shotgun (WGS) entry which is preliminary data.</text>
</comment>